<dbReference type="Gene3D" id="3.10.350.10">
    <property type="entry name" value="LysM domain"/>
    <property type="match status" value="2"/>
</dbReference>
<dbReference type="Proteomes" id="UP001254608">
    <property type="component" value="Unassembled WGS sequence"/>
</dbReference>
<proteinExistence type="inferred from homology"/>
<feature type="chain" id="PRO_5046667681" evidence="2">
    <location>
        <begin position="27"/>
        <end position="427"/>
    </location>
</feature>
<dbReference type="PROSITE" id="PS51782">
    <property type="entry name" value="LYSM"/>
    <property type="match status" value="2"/>
</dbReference>
<dbReference type="SUPFAM" id="SSF54106">
    <property type="entry name" value="LysM domain"/>
    <property type="match status" value="2"/>
</dbReference>
<dbReference type="SMART" id="SM00257">
    <property type="entry name" value="LysM"/>
    <property type="match status" value="2"/>
</dbReference>
<gene>
    <name evidence="4" type="ORF">RM530_12915</name>
</gene>
<dbReference type="Gene3D" id="1.10.530.10">
    <property type="match status" value="1"/>
</dbReference>
<comment type="caution">
    <text evidence="4">The sequence shown here is derived from an EMBL/GenBank/DDBJ whole genome shotgun (WGS) entry which is preliminary data.</text>
</comment>
<dbReference type="Pfam" id="PF01464">
    <property type="entry name" value="SLT"/>
    <property type="match status" value="1"/>
</dbReference>
<dbReference type="PANTHER" id="PTHR33734:SF22">
    <property type="entry name" value="MEMBRANE-BOUND LYTIC MUREIN TRANSGLYCOSYLASE D"/>
    <property type="match status" value="1"/>
</dbReference>
<dbReference type="PROSITE" id="PS00922">
    <property type="entry name" value="TRANSGLYCOSYLASE"/>
    <property type="match status" value="1"/>
</dbReference>
<keyword evidence="5" id="KW-1185">Reference proteome</keyword>
<dbReference type="CDD" id="cd00118">
    <property type="entry name" value="LysM"/>
    <property type="match status" value="2"/>
</dbReference>
<dbReference type="PANTHER" id="PTHR33734">
    <property type="entry name" value="LYSM DOMAIN-CONTAINING GPI-ANCHORED PROTEIN 2"/>
    <property type="match status" value="1"/>
</dbReference>
<evidence type="ECO:0000256" key="2">
    <source>
        <dbReference type="SAM" id="SignalP"/>
    </source>
</evidence>
<keyword evidence="2" id="KW-0732">Signal</keyword>
<evidence type="ECO:0000313" key="4">
    <source>
        <dbReference type="EMBL" id="MDT0498260.1"/>
    </source>
</evidence>
<organism evidence="4 5">
    <name type="scientific">Banduia mediterranea</name>
    <dbReference type="NCBI Taxonomy" id="3075609"/>
    <lineage>
        <taxon>Bacteria</taxon>
        <taxon>Pseudomonadati</taxon>
        <taxon>Pseudomonadota</taxon>
        <taxon>Gammaproteobacteria</taxon>
        <taxon>Nevskiales</taxon>
        <taxon>Algiphilaceae</taxon>
        <taxon>Banduia</taxon>
    </lineage>
</organism>
<sequence>MIGLTLAARRLAVALLLLLTALPGQAAEQIWPRVCEGMSLHGEAQPQVQKWRGYYSSHPRRVRSLLAPSEPWLWHIVRAIDERGFPMEIALLPVIESNYNPSARSPGGAEGLWQFVGVTARNHGLRETDWYDGRRDALASTDAALDYLANLHDLFDNWLLALAAYNVGENRLIAEQRKQRAAGLPRNFWKMPLPEETRGHVPRLLGLALAVCGDDMRLPEIKDTPVTDIVQLPGQIDLQVASDWSGVPLSTLFAINPGLRYSVTDPDGPHRLLMPIRNIEKFKLRLASADQSEFVRYARHTVASGDNLSSIAQRYGSSVGAIQRTNRLSGTLIKAGHTLMIPKGGRPASTLKPPLVASTTTSRRQKAEYVVQAGDSLSVLAQRFGVSQKELESWNDLSRSGVLRIGRKLVIWLPQDGDSNSERSPDA</sequence>
<name>A0ABU2WK62_9GAMM</name>
<dbReference type="RefSeq" id="WP_311365645.1">
    <property type="nucleotide sequence ID" value="NZ_JAVRIC010000019.1"/>
</dbReference>
<dbReference type="InterPro" id="IPR008258">
    <property type="entry name" value="Transglycosylase_SLT_dom_1"/>
</dbReference>
<evidence type="ECO:0000259" key="3">
    <source>
        <dbReference type="PROSITE" id="PS51782"/>
    </source>
</evidence>
<feature type="signal peptide" evidence="2">
    <location>
        <begin position="1"/>
        <end position="26"/>
    </location>
</feature>
<dbReference type="InterPro" id="IPR000189">
    <property type="entry name" value="Transglyc_AS"/>
</dbReference>
<feature type="domain" description="LysM" evidence="3">
    <location>
        <begin position="367"/>
        <end position="411"/>
    </location>
</feature>
<evidence type="ECO:0000313" key="5">
    <source>
        <dbReference type="Proteomes" id="UP001254608"/>
    </source>
</evidence>
<dbReference type="Pfam" id="PF01476">
    <property type="entry name" value="LysM"/>
    <property type="match status" value="2"/>
</dbReference>
<dbReference type="EMBL" id="JAVRIC010000019">
    <property type="protein sequence ID" value="MDT0498260.1"/>
    <property type="molecule type" value="Genomic_DNA"/>
</dbReference>
<dbReference type="InterPro" id="IPR036779">
    <property type="entry name" value="LysM_dom_sf"/>
</dbReference>
<reference evidence="4 5" key="1">
    <citation type="submission" date="2023-09" db="EMBL/GenBank/DDBJ databases">
        <authorList>
            <person name="Rey-Velasco X."/>
        </authorList>
    </citation>
    <scope>NUCLEOTIDE SEQUENCE [LARGE SCALE GENOMIC DNA]</scope>
    <source>
        <strain evidence="4 5">W345</strain>
    </source>
</reference>
<feature type="domain" description="LysM" evidence="3">
    <location>
        <begin position="298"/>
        <end position="341"/>
    </location>
</feature>
<dbReference type="InterPro" id="IPR018392">
    <property type="entry name" value="LysM"/>
</dbReference>
<dbReference type="CDD" id="cd16894">
    <property type="entry name" value="MltD-like"/>
    <property type="match status" value="1"/>
</dbReference>
<dbReference type="SUPFAM" id="SSF53955">
    <property type="entry name" value="Lysozyme-like"/>
    <property type="match status" value="1"/>
</dbReference>
<evidence type="ECO:0000256" key="1">
    <source>
        <dbReference type="ARBA" id="ARBA00007734"/>
    </source>
</evidence>
<comment type="similarity">
    <text evidence="1">Belongs to the transglycosylase Slt family.</text>
</comment>
<accession>A0ABU2WK62</accession>
<protein>
    <submittedName>
        <fullName evidence="4">LysM peptidoglycan-binding domain-containing protein</fullName>
    </submittedName>
</protein>
<dbReference type="InterPro" id="IPR023346">
    <property type="entry name" value="Lysozyme-like_dom_sf"/>
</dbReference>